<feature type="coiled-coil region" evidence="1">
    <location>
        <begin position="343"/>
        <end position="370"/>
    </location>
</feature>
<proteinExistence type="predicted"/>
<gene>
    <name evidence="4" type="ORF">CKAN_00488500</name>
</gene>
<sequence length="411" mass="46557">MSDCDILIIFHYDGNFEFDMMWPVYNGGKQKMRFQRIDKRRYYLGKSRDILLNCKGKEVNDGTTVPELPTVDLQEDNDMHFSIVRDITSPLHTSCQEIDVDIIQDGAHYVDENDFDEIDLARQILVVGLSANRRNVVRANPINNACVDNIEEGPKYGDENHFDKNNFIGQIPVVVMGADRSNVAEANPADNACPLSEHSGVNFVDDMVPEELNVDVGNNSAREMWIGHEFPDRDTFRKTQAKFAIYGNFTLKHLRTNMYKVTACCKDQNCPWRIHASIVESGPQFEERVASLYEDNPSIAKKDLDHDAVALILGRDNRGRVKGTGDGVSKTSIKYSDPYKKALQKEQESQVILQAQVENLEKRLLEVESRDLRREMEAMFAFLSQANTQMQPSTERGSSSQGLKLQPVVAS</sequence>
<keyword evidence="1" id="KW-0175">Coiled coil</keyword>
<accession>A0A443ND46</accession>
<evidence type="ECO:0000256" key="2">
    <source>
        <dbReference type="SAM" id="MobiDB-lite"/>
    </source>
</evidence>
<feature type="compositionally biased region" description="Polar residues" evidence="2">
    <location>
        <begin position="387"/>
        <end position="403"/>
    </location>
</feature>
<evidence type="ECO:0000313" key="4">
    <source>
        <dbReference type="EMBL" id="RWR76443.1"/>
    </source>
</evidence>
<dbReference type="Proteomes" id="UP000283530">
    <property type="component" value="Unassembled WGS sequence"/>
</dbReference>
<dbReference type="AlphaFoldDB" id="A0A443ND46"/>
<feature type="region of interest" description="Disordered" evidence="2">
    <location>
        <begin position="387"/>
        <end position="411"/>
    </location>
</feature>
<name>A0A443ND46_9MAGN</name>
<reference evidence="4 5" key="1">
    <citation type="journal article" date="2019" name="Nat. Plants">
        <title>Stout camphor tree genome fills gaps in understanding of flowering plant genome evolution.</title>
        <authorList>
            <person name="Chaw S.M."/>
            <person name="Liu Y.C."/>
            <person name="Wu Y.W."/>
            <person name="Wang H.Y."/>
            <person name="Lin C.I."/>
            <person name="Wu C.S."/>
            <person name="Ke H.M."/>
            <person name="Chang L.Y."/>
            <person name="Hsu C.Y."/>
            <person name="Yang H.T."/>
            <person name="Sudianto E."/>
            <person name="Hsu M.H."/>
            <person name="Wu K.P."/>
            <person name="Wang L.N."/>
            <person name="Leebens-Mack J.H."/>
            <person name="Tsai I.J."/>
        </authorList>
    </citation>
    <scope>NUCLEOTIDE SEQUENCE [LARGE SCALE GENOMIC DNA]</scope>
    <source>
        <strain evidence="5">cv. Chaw 1501</strain>
        <tissue evidence="4">Young leaves</tissue>
    </source>
</reference>
<dbReference type="Pfam" id="PF03108">
    <property type="entry name" value="DBD_Tnp_Mut"/>
    <property type="match status" value="1"/>
</dbReference>
<protein>
    <recommendedName>
        <fullName evidence="3">Transposase MuDR plant domain-containing protein</fullName>
    </recommendedName>
</protein>
<feature type="domain" description="Transposase MuDR plant" evidence="3">
    <location>
        <begin position="224"/>
        <end position="286"/>
    </location>
</feature>
<dbReference type="EMBL" id="QPKB01000002">
    <property type="protein sequence ID" value="RWR76443.1"/>
    <property type="molecule type" value="Genomic_DNA"/>
</dbReference>
<comment type="caution">
    <text evidence="4">The sequence shown here is derived from an EMBL/GenBank/DDBJ whole genome shotgun (WGS) entry which is preliminary data.</text>
</comment>
<keyword evidence="5" id="KW-1185">Reference proteome</keyword>
<organism evidence="4 5">
    <name type="scientific">Cinnamomum micranthum f. kanehirae</name>
    <dbReference type="NCBI Taxonomy" id="337451"/>
    <lineage>
        <taxon>Eukaryota</taxon>
        <taxon>Viridiplantae</taxon>
        <taxon>Streptophyta</taxon>
        <taxon>Embryophyta</taxon>
        <taxon>Tracheophyta</taxon>
        <taxon>Spermatophyta</taxon>
        <taxon>Magnoliopsida</taxon>
        <taxon>Magnoliidae</taxon>
        <taxon>Laurales</taxon>
        <taxon>Lauraceae</taxon>
        <taxon>Cinnamomum</taxon>
    </lineage>
</organism>
<dbReference type="InterPro" id="IPR004332">
    <property type="entry name" value="Transposase_MuDR"/>
</dbReference>
<dbReference type="OrthoDB" id="10664870at2759"/>
<evidence type="ECO:0000259" key="3">
    <source>
        <dbReference type="Pfam" id="PF03108"/>
    </source>
</evidence>
<evidence type="ECO:0000256" key="1">
    <source>
        <dbReference type="SAM" id="Coils"/>
    </source>
</evidence>
<evidence type="ECO:0000313" key="5">
    <source>
        <dbReference type="Proteomes" id="UP000283530"/>
    </source>
</evidence>